<dbReference type="AlphaFoldDB" id="A0A9P9DT47"/>
<organism evidence="3 4">
    <name type="scientific">Dactylonectria macrodidyma</name>
    <dbReference type="NCBI Taxonomy" id="307937"/>
    <lineage>
        <taxon>Eukaryota</taxon>
        <taxon>Fungi</taxon>
        <taxon>Dikarya</taxon>
        <taxon>Ascomycota</taxon>
        <taxon>Pezizomycotina</taxon>
        <taxon>Sordariomycetes</taxon>
        <taxon>Hypocreomycetidae</taxon>
        <taxon>Hypocreales</taxon>
        <taxon>Nectriaceae</taxon>
        <taxon>Dactylonectria</taxon>
    </lineage>
</organism>
<feature type="compositionally biased region" description="Polar residues" evidence="2">
    <location>
        <begin position="17"/>
        <end position="28"/>
    </location>
</feature>
<feature type="coiled-coil region" evidence="1">
    <location>
        <begin position="375"/>
        <end position="402"/>
    </location>
</feature>
<evidence type="ECO:0000256" key="1">
    <source>
        <dbReference type="SAM" id="Coils"/>
    </source>
</evidence>
<name>A0A9P9DT47_9HYPO</name>
<keyword evidence="4" id="KW-1185">Reference proteome</keyword>
<evidence type="ECO:0000313" key="3">
    <source>
        <dbReference type="EMBL" id="KAH7124582.1"/>
    </source>
</evidence>
<evidence type="ECO:0000313" key="4">
    <source>
        <dbReference type="Proteomes" id="UP000738349"/>
    </source>
</evidence>
<feature type="compositionally biased region" description="Basic and acidic residues" evidence="2">
    <location>
        <begin position="129"/>
        <end position="138"/>
    </location>
</feature>
<feature type="compositionally biased region" description="Basic and acidic residues" evidence="2">
    <location>
        <begin position="1"/>
        <end position="14"/>
    </location>
</feature>
<protein>
    <recommendedName>
        <fullName evidence="5">Retrotransposon gag domain-containing protein</fullName>
    </recommendedName>
</protein>
<dbReference type="EMBL" id="JAGMUV010000021">
    <property type="protein sequence ID" value="KAH7124582.1"/>
    <property type="molecule type" value="Genomic_DNA"/>
</dbReference>
<evidence type="ECO:0000256" key="2">
    <source>
        <dbReference type="SAM" id="MobiDB-lite"/>
    </source>
</evidence>
<sequence>MAEQRGLQDGDRGRIRTPSNRAPSQSSVRAREMNPDGPYSRKDYLRDAALLNILLEDGEYRYTTPWISPTTNLLVHAVIRAMYSTQKHISDAQALRELLQRRGRPFGENDIRTLAARFQNGPTAEEEEERPHLGEPRRPFSSLRNNRQEAPPAERTFRSPNALPEMRYDLDPRERETRRERRSNTVEGIGAFRQPDRKRTFKADILSLDTSKMGISAYINQLNFLTRQYGEEQILANIVPGLMSRPDSDGCQWFNSLDYRTQGRLTYDLELWKTLLEQRFRRDRGAIMIEADNLRHSFREEDQLSLQAYIDKKIRLYNEVGNIDEDATARRILMGVDPALAKLVSLGHGDCTIQHIKEQLTAREFAARRDWQISRSELQSELDAMRTQLKSLEAQQTRSENRHF</sequence>
<feature type="region of interest" description="Disordered" evidence="2">
    <location>
        <begin position="117"/>
        <end position="184"/>
    </location>
</feature>
<feature type="compositionally biased region" description="Basic and acidic residues" evidence="2">
    <location>
        <begin position="29"/>
        <end position="40"/>
    </location>
</feature>
<reference evidence="3" key="1">
    <citation type="journal article" date="2021" name="Nat. Commun.">
        <title>Genetic determinants of endophytism in the Arabidopsis root mycobiome.</title>
        <authorList>
            <person name="Mesny F."/>
            <person name="Miyauchi S."/>
            <person name="Thiergart T."/>
            <person name="Pickel B."/>
            <person name="Atanasova L."/>
            <person name="Karlsson M."/>
            <person name="Huettel B."/>
            <person name="Barry K.W."/>
            <person name="Haridas S."/>
            <person name="Chen C."/>
            <person name="Bauer D."/>
            <person name="Andreopoulos W."/>
            <person name="Pangilinan J."/>
            <person name="LaButti K."/>
            <person name="Riley R."/>
            <person name="Lipzen A."/>
            <person name="Clum A."/>
            <person name="Drula E."/>
            <person name="Henrissat B."/>
            <person name="Kohler A."/>
            <person name="Grigoriev I.V."/>
            <person name="Martin F.M."/>
            <person name="Hacquard S."/>
        </authorList>
    </citation>
    <scope>NUCLEOTIDE SEQUENCE</scope>
    <source>
        <strain evidence="3">MPI-CAGE-AT-0147</strain>
    </source>
</reference>
<accession>A0A9P9DT47</accession>
<evidence type="ECO:0008006" key="5">
    <source>
        <dbReference type="Google" id="ProtNLM"/>
    </source>
</evidence>
<feature type="compositionally biased region" description="Basic and acidic residues" evidence="2">
    <location>
        <begin position="166"/>
        <end position="184"/>
    </location>
</feature>
<dbReference type="OrthoDB" id="5153691at2759"/>
<comment type="caution">
    <text evidence="3">The sequence shown here is derived from an EMBL/GenBank/DDBJ whole genome shotgun (WGS) entry which is preliminary data.</text>
</comment>
<feature type="region of interest" description="Disordered" evidence="2">
    <location>
        <begin position="1"/>
        <end position="40"/>
    </location>
</feature>
<gene>
    <name evidence="3" type="ORF">EDB81DRAFT_911483</name>
</gene>
<keyword evidence="1" id="KW-0175">Coiled coil</keyword>
<proteinExistence type="predicted"/>
<dbReference type="Proteomes" id="UP000738349">
    <property type="component" value="Unassembled WGS sequence"/>
</dbReference>